<feature type="compositionally biased region" description="Polar residues" evidence="1">
    <location>
        <begin position="193"/>
        <end position="204"/>
    </location>
</feature>
<keyword evidence="3" id="KW-1185">Reference proteome</keyword>
<evidence type="ECO:0000256" key="1">
    <source>
        <dbReference type="SAM" id="MobiDB-lite"/>
    </source>
</evidence>
<feature type="region of interest" description="Disordered" evidence="1">
    <location>
        <begin position="1"/>
        <end position="35"/>
    </location>
</feature>
<name>A0A6A5R5K2_AMPQU</name>
<evidence type="ECO:0000313" key="3">
    <source>
        <dbReference type="Proteomes" id="UP000800096"/>
    </source>
</evidence>
<dbReference type="EMBL" id="ML979132">
    <property type="protein sequence ID" value="KAF1922026.1"/>
    <property type="molecule type" value="Genomic_DNA"/>
</dbReference>
<protein>
    <submittedName>
        <fullName evidence="2">Uncharacterized protein</fullName>
    </submittedName>
</protein>
<dbReference type="OrthoDB" id="4232400at2759"/>
<proteinExistence type="predicted"/>
<accession>A0A6A5R5K2</accession>
<gene>
    <name evidence="2" type="ORF">BDU57DRAFT_69394</name>
</gene>
<dbReference type="Proteomes" id="UP000800096">
    <property type="component" value="Unassembled WGS sequence"/>
</dbReference>
<feature type="region of interest" description="Disordered" evidence="1">
    <location>
        <begin position="54"/>
        <end position="78"/>
    </location>
</feature>
<feature type="region of interest" description="Disordered" evidence="1">
    <location>
        <begin position="134"/>
        <end position="159"/>
    </location>
</feature>
<reference evidence="2" key="1">
    <citation type="journal article" date="2020" name="Stud. Mycol.">
        <title>101 Dothideomycetes genomes: a test case for predicting lifestyles and emergence of pathogens.</title>
        <authorList>
            <person name="Haridas S."/>
            <person name="Albert R."/>
            <person name="Binder M."/>
            <person name="Bloem J."/>
            <person name="Labutti K."/>
            <person name="Salamov A."/>
            <person name="Andreopoulos B."/>
            <person name="Baker S."/>
            <person name="Barry K."/>
            <person name="Bills G."/>
            <person name="Bluhm B."/>
            <person name="Cannon C."/>
            <person name="Castanera R."/>
            <person name="Culley D."/>
            <person name="Daum C."/>
            <person name="Ezra D."/>
            <person name="Gonzalez J."/>
            <person name="Henrissat B."/>
            <person name="Kuo A."/>
            <person name="Liang C."/>
            <person name="Lipzen A."/>
            <person name="Lutzoni F."/>
            <person name="Magnuson J."/>
            <person name="Mondo S."/>
            <person name="Nolan M."/>
            <person name="Ohm R."/>
            <person name="Pangilinan J."/>
            <person name="Park H.-J."/>
            <person name="Ramirez L."/>
            <person name="Alfaro M."/>
            <person name="Sun H."/>
            <person name="Tritt A."/>
            <person name="Yoshinaga Y."/>
            <person name="Zwiers L.-H."/>
            <person name="Turgeon B."/>
            <person name="Goodwin S."/>
            <person name="Spatafora J."/>
            <person name="Crous P."/>
            <person name="Grigoriev I."/>
        </authorList>
    </citation>
    <scope>NUCLEOTIDE SEQUENCE</scope>
    <source>
        <strain evidence="2">HMLAC05119</strain>
    </source>
</reference>
<feature type="region of interest" description="Disordered" evidence="1">
    <location>
        <begin position="191"/>
        <end position="320"/>
    </location>
</feature>
<feature type="compositionally biased region" description="Polar residues" evidence="1">
    <location>
        <begin position="134"/>
        <end position="155"/>
    </location>
</feature>
<dbReference type="AlphaFoldDB" id="A0A6A5R5K2"/>
<organism evidence="2 3">
    <name type="scientific">Ampelomyces quisqualis</name>
    <name type="common">Powdery mildew agent</name>
    <dbReference type="NCBI Taxonomy" id="50730"/>
    <lineage>
        <taxon>Eukaryota</taxon>
        <taxon>Fungi</taxon>
        <taxon>Dikarya</taxon>
        <taxon>Ascomycota</taxon>
        <taxon>Pezizomycotina</taxon>
        <taxon>Dothideomycetes</taxon>
        <taxon>Pleosporomycetidae</taxon>
        <taxon>Pleosporales</taxon>
        <taxon>Pleosporineae</taxon>
        <taxon>Phaeosphaeriaceae</taxon>
        <taxon>Ampelomyces</taxon>
    </lineage>
</organism>
<evidence type="ECO:0000313" key="2">
    <source>
        <dbReference type="EMBL" id="KAF1922026.1"/>
    </source>
</evidence>
<sequence>MRSIRSSRIHRSSYGSYDSCDPASDYIVPPDDSRNDYILPDSRIAPEPTHVRQFKTRNADAELDEIPHDPSPSARGRSAYALPHEDKSNCGLVKDGGFNRKHDFMRSHGMTSWDVDAYDRTDHIFDGFRRTDAQSARRSSYQQNAEVSPQSSSVFYDSDLPTCVDSDAEEIGYLSGTDLPSFRDDDSLRKYRSMSSDRNPSTSPRARHRRISLASDRAQSQAESPSGLHDTTRPYREPSPSAYGIGNEYCARERNPSTSRIRRGSSRSSVPYAMSHCYYRRSSRSPRSERHSSRAASLYAGSDVEAGRSRSDTAGSGSNYMYASDGADHVGLYVTSDVGGRSIVYNESDDEYGDDCVEDGWSSDECGGYDE</sequence>
<feature type="compositionally biased region" description="Basic and acidic residues" evidence="1">
    <location>
        <begin position="57"/>
        <end position="68"/>
    </location>
</feature>
<feature type="compositionally biased region" description="Basic residues" evidence="1">
    <location>
        <begin position="1"/>
        <end position="11"/>
    </location>
</feature>